<dbReference type="Pfam" id="PF00082">
    <property type="entry name" value="Peptidase_S8"/>
    <property type="match status" value="1"/>
</dbReference>
<dbReference type="OrthoDB" id="341609at2157"/>
<name>A0A5B9D6U5_9ARCH</name>
<keyword evidence="6" id="KW-0812">Transmembrane</keyword>
<dbReference type="Proteomes" id="UP000321408">
    <property type="component" value="Chromosome"/>
</dbReference>
<dbReference type="InterPro" id="IPR023828">
    <property type="entry name" value="Peptidase_S8_Ser-AS"/>
</dbReference>
<dbReference type="InterPro" id="IPR050131">
    <property type="entry name" value="Peptidase_S8_subtilisin-like"/>
</dbReference>
<feature type="transmembrane region" description="Helical" evidence="6">
    <location>
        <begin position="1212"/>
        <end position="1230"/>
    </location>
</feature>
<evidence type="ECO:0000313" key="9">
    <source>
        <dbReference type="Proteomes" id="UP000321408"/>
    </source>
</evidence>
<protein>
    <submittedName>
        <fullName evidence="8">S8 family peptidase</fullName>
        <ecNumber evidence="8">3.4.-.-</ecNumber>
    </submittedName>
</protein>
<dbReference type="PANTHER" id="PTHR43806">
    <property type="entry name" value="PEPTIDASE S8"/>
    <property type="match status" value="1"/>
</dbReference>
<dbReference type="AlphaFoldDB" id="A0A5B9D6U5"/>
<dbReference type="InterPro" id="IPR036852">
    <property type="entry name" value="Peptidase_S8/S53_dom_sf"/>
</dbReference>
<dbReference type="RefSeq" id="WP_147661814.1">
    <property type="nucleotide sequence ID" value="NZ_CP042905.2"/>
</dbReference>
<evidence type="ECO:0000313" key="8">
    <source>
        <dbReference type="EMBL" id="QEE14878.1"/>
    </source>
</evidence>
<evidence type="ECO:0000256" key="6">
    <source>
        <dbReference type="SAM" id="Phobius"/>
    </source>
</evidence>
<dbReference type="PRINTS" id="PR00723">
    <property type="entry name" value="SUBTILISIN"/>
</dbReference>
<dbReference type="CDD" id="cd07487">
    <property type="entry name" value="Peptidases_S8_1"/>
    <property type="match status" value="1"/>
</dbReference>
<evidence type="ECO:0000259" key="7">
    <source>
        <dbReference type="Pfam" id="PF00082"/>
    </source>
</evidence>
<feature type="active site" description="Charge relay system" evidence="5">
    <location>
        <position position="239"/>
    </location>
</feature>
<dbReference type="PANTHER" id="PTHR43806:SF11">
    <property type="entry name" value="CEREVISIN-RELATED"/>
    <property type="match status" value="1"/>
</dbReference>
<dbReference type="EC" id="3.4.-.-" evidence="8"/>
<dbReference type="PROSITE" id="PS00137">
    <property type="entry name" value="SUBTILASE_HIS"/>
    <property type="match status" value="1"/>
</dbReference>
<keyword evidence="2" id="KW-0645">Protease</keyword>
<feature type="active site" description="Charge relay system" evidence="5">
    <location>
        <position position="195"/>
    </location>
</feature>
<dbReference type="PROSITE" id="PS00138">
    <property type="entry name" value="SUBTILASE_SER"/>
    <property type="match status" value="1"/>
</dbReference>
<evidence type="ECO:0000256" key="5">
    <source>
        <dbReference type="PIRSR" id="PIRSR615500-1"/>
    </source>
</evidence>
<dbReference type="GO" id="GO:0006508">
    <property type="term" value="P:proteolysis"/>
    <property type="evidence" value="ECO:0007669"/>
    <property type="project" value="UniProtKB-KW"/>
</dbReference>
<dbReference type="PROSITE" id="PS51892">
    <property type="entry name" value="SUBTILASE"/>
    <property type="match status" value="1"/>
</dbReference>
<evidence type="ECO:0000256" key="3">
    <source>
        <dbReference type="ARBA" id="ARBA00022801"/>
    </source>
</evidence>
<keyword evidence="6" id="KW-1133">Transmembrane helix</keyword>
<proteinExistence type="inferred from homology"/>
<dbReference type="EMBL" id="CP042905">
    <property type="protein sequence ID" value="QEE14878.1"/>
    <property type="molecule type" value="Genomic_DNA"/>
</dbReference>
<gene>
    <name evidence="8" type="ORF">DSAG12_00699</name>
</gene>
<accession>A0A5B9D6U5</accession>
<evidence type="ECO:0000256" key="2">
    <source>
        <dbReference type="ARBA" id="ARBA00022670"/>
    </source>
</evidence>
<reference evidence="8 9" key="2">
    <citation type="journal article" date="2024" name="Int. J. Syst. Evol. Microbiol.">
        <title>Promethearchaeum syntrophicum gen. nov., sp. nov., an anaerobic, obligately syntrophic archaeon, the first isolate of the lineage 'Asgard' archaea, and proposal of the new archaeal phylum Promethearchaeota phyl. nov. and kingdom Promethearchaeati regn. nov.</title>
        <authorList>
            <person name="Imachi H."/>
            <person name="Nobu M.K."/>
            <person name="Kato S."/>
            <person name="Takaki Y."/>
            <person name="Miyazaki M."/>
            <person name="Miyata M."/>
            <person name="Ogawara M."/>
            <person name="Saito Y."/>
            <person name="Sakai S."/>
            <person name="Tahara Y.O."/>
            <person name="Takano Y."/>
            <person name="Tasumi E."/>
            <person name="Uematsu K."/>
            <person name="Yoshimura T."/>
            <person name="Itoh T."/>
            <person name="Ohkuma M."/>
            <person name="Takai K."/>
        </authorList>
    </citation>
    <scope>NUCLEOTIDE SEQUENCE [LARGE SCALE GENOMIC DNA]</scope>
    <source>
        <strain evidence="8 9">MK-D1</strain>
    </source>
</reference>
<dbReference type="GO" id="GO:0004252">
    <property type="term" value="F:serine-type endopeptidase activity"/>
    <property type="evidence" value="ECO:0007669"/>
    <property type="project" value="InterPro"/>
</dbReference>
<organism evidence="8 9">
    <name type="scientific">Promethearchaeum syntrophicum</name>
    <dbReference type="NCBI Taxonomy" id="2594042"/>
    <lineage>
        <taxon>Archaea</taxon>
        <taxon>Promethearchaeati</taxon>
        <taxon>Promethearchaeota</taxon>
        <taxon>Promethearchaeia</taxon>
        <taxon>Promethearchaeales</taxon>
        <taxon>Promethearchaeaceae</taxon>
        <taxon>Promethearchaeum</taxon>
    </lineage>
</organism>
<keyword evidence="4" id="KW-0720">Serine protease</keyword>
<dbReference type="InterPro" id="IPR022398">
    <property type="entry name" value="Peptidase_S8_His-AS"/>
</dbReference>
<dbReference type="KEGG" id="psyt:DSAG12_00699"/>
<dbReference type="Gene3D" id="3.40.50.200">
    <property type="entry name" value="Peptidase S8/S53 domain"/>
    <property type="match status" value="1"/>
</dbReference>
<evidence type="ECO:0000256" key="4">
    <source>
        <dbReference type="ARBA" id="ARBA00022825"/>
    </source>
</evidence>
<feature type="domain" description="Peptidase S8/S53" evidence="7">
    <location>
        <begin position="186"/>
        <end position="459"/>
    </location>
</feature>
<dbReference type="SUPFAM" id="SSF52743">
    <property type="entry name" value="Subtilisin-like"/>
    <property type="match status" value="1"/>
</dbReference>
<dbReference type="GeneID" id="41328702"/>
<feature type="active site" description="Charge relay system" evidence="5">
    <location>
        <position position="424"/>
    </location>
</feature>
<sequence length="1240" mass="140130">MGLKIIKKIILVIFFLFLFNNSIPFILNPELIENSPVPNFINDFPRNVNIETEIKDEKSSQKIEQKLVEDIKNQNSEERIYDILINFNNRYSKLNRLEFTSHYTPNAQIIYNYDIIPCLSLRISGEELKTLINQIESLDQIQYISRNHQKSILEQNNFLLNNWSRPFSLKNWWIDTIGANKVPYTGKGVKLAILDTGITVHPDFFFDGNPKHPRIIKSRNFTYEDHISKENYTYDDYGHGTHCAGIAAGSGSISDGKYRGVATEAFLINAKVSNSSGTIREDDVIAAIEWCMQEDVDIISMSFGSLSPEVLTPQNLAINEAVKSGIVVICSAGNNGPNFFSSGSPATSLYSISIGATDINNHTIDFSSIGPTSDNHLIPDICAPGVNIFSVESKNSLLGYKNRFQNNYIDSDKNFAYIPLSGTSMSCPMVAGAVALLLEAYPSCSPESIRNALIFGANEIERPSPEGYGLSQGAGILNIPGSLKYLQNLNQSDINNQAKVFPNKIPYSPYDLLKFPGDEQQMNLSIYCGKQLSLELEFPNLEGIQLSYDQIFVNSGDHEIISIPLKIKIQQNASVGTRKGYLRVKDVNTGEPFDEILIDIRIAFPKGKILFDSYHGLNDINQLPPFLGLSQIDLYHSMYDLYKLNYSLRYSMEDWVSNYSPWKDSEIISPQRLSEIDILVLQTPILPYSEYEIDAIINYFNYGGSILFLGTNFEMMCVNSINDLFSKLGVGFSIDNENLLDFSENALSSSYNTKIITEFNNNSPIFSNVDKYLFKMGNTFRVNSSSSILAEFQGKILAASYNGRSQGKGVVLGLGDFNTFAGELYNNPLYYGNHSNLLKNIVETMISTDPVKISTNIVRNSSNIELNINVFNPEDQIPIIGLNSSENITCNLIYGNGTIKPIELNPKLNEGEFLGLFSYNSSDATDLLYELSIVVLTEYSSRNFLYFYNLTDFSYTDITMNVDEIIRLSNDPIQLKYDTNGTQISAKPYIAVISNSYESQNSLNEIFLPQTFGENQTFQLNSSNISLSGSLITYSIVNNTENYYDFTPDRYIFPVRNNAPEINLDDSTFGSRLFSETKTDNGFYPQSISLNDSYEINISPYDVEDSIDSLSIFASIIPIFTYNGFINIIYPIEIPTFDFSYDSTSNHFQTNIFIPDKLKFFSKGTFIEKSLETDLVNNFLLLWITVKDKDGFKYDFLILLYPFNKEPNFDNFYPIIFIFSFISVIIVLLQKKPKFFRKKK</sequence>
<comment type="similarity">
    <text evidence="1">Belongs to the peptidase S8 family.</text>
</comment>
<reference evidence="8 9" key="1">
    <citation type="journal article" date="2020" name="Nature">
        <title>Isolation of an archaeon at the prokaryote-eukaryote interface.</title>
        <authorList>
            <person name="Imachi H."/>
            <person name="Nobu M.K."/>
            <person name="Nakahara N."/>
            <person name="Morono Y."/>
            <person name="Ogawara M."/>
            <person name="Takaki Y."/>
            <person name="Takano Y."/>
            <person name="Uematsu K."/>
            <person name="Ikuta T."/>
            <person name="Ito M."/>
            <person name="Matsui Y."/>
            <person name="Miyazaki M."/>
            <person name="Murata K."/>
            <person name="Saito Y."/>
            <person name="Sakai S."/>
            <person name="Song C."/>
            <person name="Tasumi E."/>
            <person name="Yamanaka Y."/>
            <person name="Yamaguchi T."/>
            <person name="Kamagata Y."/>
            <person name="Tamaki H."/>
            <person name="Takai K."/>
        </authorList>
    </citation>
    <scope>NUCLEOTIDE SEQUENCE [LARGE SCALE GENOMIC DNA]</scope>
    <source>
        <strain evidence="8 9">MK-D1</strain>
    </source>
</reference>
<dbReference type="InterPro" id="IPR015500">
    <property type="entry name" value="Peptidase_S8_subtilisin-rel"/>
</dbReference>
<keyword evidence="9" id="KW-1185">Reference proteome</keyword>
<keyword evidence="3 8" id="KW-0378">Hydrolase</keyword>
<dbReference type="InterPro" id="IPR000209">
    <property type="entry name" value="Peptidase_S8/S53_dom"/>
</dbReference>
<evidence type="ECO:0000256" key="1">
    <source>
        <dbReference type="ARBA" id="ARBA00011073"/>
    </source>
</evidence>
<keyword evidence="6" id="KW-0472">Membrane</keyword>